<evidence type="ECO:0000313" key="7">
    <source>
        <dbReference type="EMBL" id="MSU01988.1"/>
    </source>
</evidence>
<keyword evidence="8" id="KW-1185">Reference proteome</keyword>
<dbReference type="InterPro" id="IPR051173">
    <property type="entry name" value="Ca_channel_alpha-2/delta"/>
</dbReference>
<evidence type="ECO:0000313" key="8">
    <source>
        <dbReference type="Proteomes" id="UP000469523"/>
    </source>
</evidence>
<organism evidence="7 8">
    <name type="scientific">Tissierella pigra</name>
    <dbReference type="NCBI Taxonomy" id="2607614"/>
    <lineage>
        <taxon>Bacteria</taxon>
        <taxon>Bacillati</taxon>
        <taxon>Bacillota</taxon>
        <taxon>Tissierellia</taxon>
        <taxon>Tissierellales</taxon>
        <taxon>Tissierellaceae</taxon>
        <taxon>Tissierella</taxon>
    </lineage>
</organism>
<accession>A0A6N7Y0H6</accession>
<dbReference type="RefSeq" id="WP_154440558.1">
    <property type="nucleotide sequence ID" value="NZ_JAHLPJ010000001.1"/>
</dbReference>
<dbReference type="Gene3D" id="3.30.450.20">
    <property type="entry name" value="PAS domain"/>
    <property type="match status" value="2"/>
</dbReference>
<evidence type="ECO:0000256" key="5">
    <source>
        <dbReference type="ARBA" id="ARBA00023136"/>
    </source>
</evidence>
<dbReference type="PANTHER" id="PTHR10166:SF37">
    <property type="entry name" value="STOLID, ISOFORM H"/>
    <property type="match status" value="1"/>
</dbReference>
<dbReference type="EMBL" id="VUNQ01000022">
    <property type="protein sequence ID" value="MSU01988.1"/>
    <property type="molecule type" value="Genomic_DNA"/>
</dbReference>
<dbReference type="GO" id="GO:0005886">
    <property type="term" value="C:plasma membrane"/>
    <property type="evidence" value="ECO:0007669"/>
    <property type="project" value="UniProtKB-SubCell"/>
</dbReference>
<comment type="caution">
    <text evidence="7">The sequence shown here is derived from an EMBL/GenBank/DDBJ whole genome shotgun (WGS) entry which is preliminary data.</text>
</comment>
<dbReference type="CDD" id="cd12913">
    <property type="entry name" value="PDC1_MCP_like"/>
    <property type="match status" value="1"/>
</dbReference>
<comment type="subcellular location">
    <subcellularLocation>
        <location evidence="1">Cell membrane</location>
        <topology evidence="1">Multi-pass membrane protein</topology>
    </subcellularLocation>
</comment>
<dbReference type="PANTHER" id="PTHR10166">
    <property type="entry name" value="VOLTAGE-DEPENDENT CALCIUM CHANNEL SUBUNIT ALPHA-2/DELTA-RELATED"/>
    <property type="match status" value="1"/>
</dbReference>
<feature type="domain" description="Cache" evidence="6">
    <location>
        <begin position="44"/>
        <end position="227"/>
    </location>
</feature>
<evidence type="ECO:0000256" key="4">
    <source>
        <dbReference type="ARBA" id="ARBA00022989"/>
    </source>
</evidence>
<protein>
    <recommendedName>
        <fullName evidence="6">Cache domain-containing protein</fullName>
    </recommendedName>
</protein>
<evidence type="ECO:0000256" key="3">
    <source>
        <dbReference type="ARBA" id="ARBA00022692"/>
    </source>
</evidence>
<sequence length="231" mass="25969">MKKNKKSIKTQLTVLLLFISVVPLVLLGVLSYKISFDTLYDKLKIMSLQNIEEVQNSIDFSFGRFESLINMFSEDPMFKDVYFDYELTGEVFEKLGYAHKSDAAILGAYIGLENKQTILYPETELAPDYDPTARDWYRDAVVNKGNITYSDPYIDAFTGKNIITVSKTVEQNGNIVGALAIDIALEDLTNILSSIKVGENGYLHIIDSKGVTVAHPDSQELSKETAKEMPW</sequence>
<dbReference type="Proteomes" id="UP000469523">
    <property type="component" value="Unassembled WGS sequence"/>
</dbReference>
<keyword evidence="2" id="KW-1003">Cell membrane</keyword>
<dbReference type="Pfam" id="PF02743">
    <property type="entry name" value="dCache_1"/>
    <property type="match status" value="1"/>
</dbReference>
<dbReference type="AlphaFoldDB" id="A0A6N7Y0H6"/>
<proteinExistence type="predicted"/>
<reference evidence="7 8" key="1">
    <citation type="submission" date="2019-09" db="EMBL/GenBank/DDBJ databases">
        <title>In-depth cultivation of the pig gut microbiome towards novel bacterial diversity and tailored functional studies.</title>
        <authorList>
            <person name="Wylensek D."/>
            <person name="Hitch T.C.A."/>
            <person name="Clavel T."/>
        </authorList>
    </citation>
    <scope>NUCLEOTIDE SEQUENCE [LARGE SCALE GENOMIC DNA]</scope>
    <source>
        <strain evidence="7 8">WCA3-693-APC-4?</strain>
    </source>
</reference>
<dbReference type="InterPro" id="IPR029151">
    <property type="entry name" value="Sensor-like_sf"/>
</dbReference>
<keyword evidence="4" id="KW-1133">Transmembrane helix</keyword>
<keyword evidence="5" id="KW-0472">Membrane</keyword>
<keyword evidence="3" id="KW-0812">Transmembrane</keyword>
<evidence type="ECO:0000256" key="2">
    <source>
        <dbReference type="ARBA" id="ARBA00022475"/>
    </source>
</evidence>
<evidence type="ECO:0000259" key="6">
    <source>
        <dbReference type="Pfam" id="PF02743"/>
    </source>
</evidence>
<gene>
    <name evidence="7" type="ORF">FYJ83_10960</name>
</gene>
<dbReference type="InterPro" id="IPR033479">
    <property type="entry name" value="dCache_1"/>
</dbReference>
<evidence type="ECO:0000256" key="1">
    <source>
        <dbReference type="ARBA" id="ARBA00004651"/>
    </source>
</evidence>
<dbReference type="SUPFAM" id="SSF103190">
    <property type="entry name" value="Sensory domain-like"/>
    <property type="match status" value="1"/>
</dbReference>
<name>A0A6N7Y0H6_9FIRM</name>